<dbReference type="InterPro" id="IPR050982">
    <property type="entry name" value="Auxin_biosynth/cation_transpt"/>
</dbReference>
<protein>
    <recommendedName>
        <fullName evidence="9">indole-3-pyruvate monooxygenase</fullName>
        <ecNumber evidence="9">1.14.13.168</ecNumber>
    </recommendedName>
</protein>
<gene>
    <name evidence="11" type="ORF">Scaly_1544900</name>
</gene>
<keyword evidence="4" id="KW-0285">Flavoprotein</keyword>
<evidence type="ECO:0000256" key="6">
    <source>
        <dbReference type="ARBA" id="ARBA00022857"/>
    </source>
</evidence>
<dbReference type="InterPro" id="IPR036188">
    <property type="entry name" value="FAD/NAD-bd_sf"/>
</dbReference>
<evidence type="ECO:0000256" key="7">
    <source>
        <dbReference type="ARBA" id="ARBA00023002"/>
    </source>
</evidence>
<keyword evidence="8" id="KW-0073">Auxin biosynthesis</keyword>
<name>A0AAW2P6K7_9LAMI</name>
<comment type="similarity">
    <text evidence="3">Belongs to the FMO family.</text>
</comment>
<dbReference type="PANTHER" id="PTHR43539">
    <property type="entry name" value="FLAVIN-BINDING MONOOXYGENASE-LIKE PROTEIN (AFU_ORTHOLOGUE AFUA_4G09220)"/>
    <property type="match status" value="1"/>
</dbReference>
<sequence>MEIALDLCNWGARTSLVVRSPVHILNEWMVKLGMELLKYLPLDLVDNIVLTLSKIKYGNNLSDYGIQRPGKGPFFLKRATGRSPVIDVGTVSKIRAGEIEVFPSIKKVNGDHVQFAEGATKSYDAVVFATGYKSTVRKWLKDDGGCSMKMECRNREVQITGKEKTGFTVLDLQAADCLGYRTMPKLYRET</sequence>
<dbReference type="GO" id="GO:0050660">
    <property type="term" value="F:flavin adenine dinucleotide binding"/>
    <property type="evidence" value="ECO:0007669"/>
    <property type="project" value="TreeGrafter"/>
</dbReference>
<evidence type="ECO:0000256" key="3">
    <source>
        <dbReference type="ARBA" id="ARBA00009183"/>
    </source>
</evidence>
<evidence type="ECO:0000256" key="2">
    <source>
        <dbReference type="ARBA" id="ARBA00004814"/>
    </source>
</evidence>
<evidence type="ECO:0000313" key="11">
    <source>
        <dbReference type="EMBL" id="KAL0351562.1"/>
    </source>
</evidence>
<comment type="caution">
    <text evidence="11">The sequence shown here is derived from an EMBL/GenBank/DDBJ whole genome shotgun (WGS) entry which is preliminary data.</text>
</comment>
<evidence type="ECO:0000256" key="1">
    <source>
        <dbReference type="ARBA" id="ARBA00001974"/>
    </source>
</evidence>
<dbReference type="EMBL" id="JACGWM010000009">
    <property type="protein sequence ID" value="KAL0351562.1"/>
    <property type="molecule type" value="Genomic_DNA"/>
</dbReference>
<proteinExistence type="inferred from homology"/>
<dbReference type="SUPFAM" id="SSF51905">
    <property type="entry name" value="FAD/NAD(P)-binding domain"/>
    <property type="match status" value="1"/>
</dbReference>
<reference evidence="11" key="2">
    <citation type="journal article" date="2024" name="Plant">
        <title>Genomic evolution and insights into agronomic trait innovations of Sesamum species.</title>
        <authorList>
            <person name="Miao H."/>
            <person name="Wang L."/>
            <person name="Qu L."/>
            <person name="Liu H."/>
            <person name="Sun Y."/>
            <person name="Le M."/>
            <person name="Wang Q."/>
            <person name="Wei S."/>
            <person name="Zheng Y."/>
            <person name="Lin W."/>
            <person name="Duan Y."/>
            <person name="Cao H."/>
            <person name="Xiong S."/>
            <person name="Wang X."/>
            <person name="Wei L."/>
            <person name="Li C."/>
            <person name="Ma Q."/>
            <person name="Ju M."/>
            <person name="Zhao R."/>
            <person name="Li G."/>
            <person name="Mu C."/>
            <person name="Tian Q."/>
            <person name="Mei H."/>
            <person name="Zhang T."/>
            <person name="Gao T."/>
            <person name="Zhang H."/>
        </authorList>
    </citation>
    <scope>NUCLEOTIDE SEQUENCE</scope>
    <source>
        <strain evidence="11">KEN8</strain>
    </source>
</reference>
<keyword evidence="7" id="KW-0560">Oxidoreductase</keyword>
<evidence type="ECO:0000256" key="10">
    <source>
        <dbReference type="ARBA" id="ARBA00047707"/>
    </source>
</evidence>
<organism evidence="11">
    <name type="scientific">Sesamum calycinum</name>
    <dbReference type="NCBI Taxonomy" id="2727403"/>
    <lineage>
        <taxon>Eukaryota</taxon>
        <taxon>Viridiplantae</taxon>
        <taxon>Streptophyta</taxon>
        <taxon>Embryophyta</taxon>
        <taxon>Tracheophyta</taxon>
        <taxon>Spermatophyta</taxon>
        <taxon>Magnoliopsida</taxon>
        <taxon>eudicotyledons</taxon>
        <taxon>Gunneridae</taxon>
        <taxon>Pentapetalae</taxon>
        <taxon>asterids</taxon>
        <taxon>lamiids</taxon>
        <taxon>Lamiales</taxon>
        <taxon>Pedaliaceae</taxon>
        <taxon>Sesamum</taxon>
    </lineage>
</organism>
<comment type="catalytic activity">
    <reaction evidence="10">
        <text>indole-3-pyruvate + NADPH + O2 + H(+) = (indol-3-yl)acetate + CO2 + NADP(+) + H2O</text>
        <dbReference type="Rhea" id="RHEA:34331"/>
        <dbReference type="ChEBI" id="CHEBI:15377"/>
        <dbReference type="ChEBI" id="CHEBI:15378"/>
        <dbReference type="ChEBI" id="CHEBI:15379"/>
        <dbReference type="ChEBI" id="CHEBI:16526"/>
        <dbReference type="ChEBI" id="CHEBI:17640"/>
        <dbReference type="ChEBI" id="CHEBI:30854"/>
        <dbReference type="ChEBI" id="CHEBI:57783"/>
        <dbReference type="ChEBI" id="CHEBI:58349"/>
        <dbReference type="EC" id="1.14.13.168"/>
    </reaction>
</comment>
<evidence type="ECO:0000256" key="9">
    <source>
        <dbReference type="ARBA" id="ARBA00039148"/>
    </source>
</evidence>
<dbReference type="GO" id="GO:0103075">
    <property type="term" value="F:indole-3-pyruvate monooxygenase activity"/>
    <property type="evidence" value="ECO:0007669"/>
    <property type="project" value="UniProtKB-EC"/>
</dbReference>
<evidence type="ECO:0000256" key="5">
    <source>
        <dbReference type="ARBA" id="ARBA00022827"/>
    </source>
</evidence>
<keyword evidence="11" id="KW-0503">Monooxygenase</keyword>
<evidence type="ECO:0000256" key="4">
    <source>
        <dbReference type="ARBA" id="ARBA00022630"/>
    </source>
</evidence>
<keyword evidence="6" id="KW-0521">NADP</keyword>
<dbReference type="Gene3D" id="3.50.50.60">
    <property type="entry name" value="FAD/NAD(P)-binding domain"/>
    <property type="match status" value="1"/>
</dbReference>
<dbReference type="EC" id="1.14.13.168" evidence="9"/>
<comment type="pathway">
    <text evidence="2">Plant hormone metabolism; auxin biosynthesis.</text>
</comment>
<dbReference type="GO" id="GO:0009851">
    <property type="term" value="P:auxin biosynthetic process"/>
    <property type="evidence" value="ECO:0007669"/>
    <property type="project" value="UniProtKB-KW"/>
</dbReference>
<accession>A0AAW2P6K7</accession>
<reference evidence="11" key="1">
    <citation type="submission" date="2020-06" db="EMBL/GenBank/DDBJ databases">
        <authorList>
            <person name="Li T."/>
            <person name="Hu X."/>
            <person name="Zhang T."/>
            <person name="Song X."/>
            <person name="Zhang H."/>
            <person name="Dai N."/>
            <person name="Sheng W."/>
            <person name="Hou X."/>
            <person name="Wei L."/>
        </authorList>
    </citation>
    <scope>NUCLEOTIDE SEQUENCE</scope>
    <source>
        <strain evidence="11">KEN8</strain>
        <tissue evidence="11">Leaf</tissue>
    </source>
</reference>
<dbReference type="AlphaFoldDB" id="A0AAW2P6K7"/>
<keyword evidence="5" id="KW-0274">FAD</keyword>
<evidence type="ECO:0000256" key="8">
    <source>
        <dbReference type="ARBA" id="ARBA00023070"/>
    </source>
</evidence>
<comment type="cofactor">
    <cofactor evidence="1">
        <name>FAD</name>
        <dbReference type="ChEBI" id="CHEBI:57692"/>
    </cofactor>
</comment>
<dbReference type="PANTHER" id="PTHR43539:SF9">
    <property type="entry name" value="INDOLE-3-PYRUVATE MONOOXYGENASE YUCCA11-RELATED"/>
    <property type="match status" value="1"/>
</dbReference>